<feature type="domain" description="Response regulatory" evidence="10">
    <location>
        <begin position="11"/>
        <end position="125"/>
    </location>
</feature>
<dbReference type="InterPro" id="IPR001867">
    <property type="entry name" value="OmpR/PhoB-type_DNA-bd"/>
</dbReference>
<keyword evidence="3 8" id="KW-0597">Phosphoprotein</keyword>
<keyword evidence="4" id="KW-0902">Two-component regulatory system</keyword>
<feature type="DNA-binding region" description="OmpR/PhoB-type" evidence="9">
    <location>
        <begin position="140"/>
        <end position="239"/>
    </location>
</feature>
<evidence type="ECO:0000313" key="14">
    <source>
        <dbReference type="Proteomes" id="UP000292627"/>
    </source>
</evidence>
<dbReference type="InterPro" id="IPR036388">
    <property type="entry name" value="WH-like_DNA-bd_sf"/>
</dbReference>
<dbReference type="OrthoDB" id="9802426at2"/>
<dbReference type="CDD" id="cd00383">
    <property type="entry name" value="trans_reg_C"/>
    <property type="match status" value="1"/>
</dbReference>
<dbReference type="GO" id="GO:0006355">
    <property type="term" value="P:regulation of DNA-templated transcription"/>
    <property type="evidence" value="ECO:0007669"/>
    <property type="project" value="InterPro"/>
</dbReference>
<dbReference type="PROSITE" id="PS50110">
    <property type="entry name" value="RESPONSE_REGULATORY"/>
    <property type="match status" value="1"/>
</dbReference>
<dbReference type="SUPFAM" id="SSF52172">
    <property type="entry name" value="CheY-like"/>
    <property type="match status" value="1"/>
</dbReference>
<dbReference type="AlphaFoldDB" id="A0A4Q8L8E6"/>
<dbReference type="GO" id="GO:0032993">
    <property type="term" value="C:protein-DNA complex"/>
    <property type="evidence" value="ECO:0007669"/>
    <property type="project" value="TreeGrafter"/>
</dbReference>
<dbReference type="GO" id="GO:0005829">
    <property type="term" value="C:cytosol"/>
    <property type="evidence" value="ECO:0007669"/>
    <property type="project" value="TreeGrafter"/>
</dbReference>
<keyword evidence="2" id="KW-0963">Cytoplasm</keyword>
<keyword evidence="5" id="KW-0805">Transcription regulation</keyword>
<reference evidence="14 15" key="1">
    <citation type="submission" date="2019-02" db="EMBL/GenBank/DDBJ databases">
        <title>WGS of Pseudoxanthomonas species novum from clinical isolates.</title>
        <authorList>
            <person name="Bernier A.-M."/>
            <person name="Bernard K."/>
            <person name="Vachon A."/>
        </authorList>
    </citation>
    <scope>NUCLEOTIDE SEQUENCE [LARGE SCALE GENOMIC DNA]</scope>
    <source>
        <strain evidence="13 15">NML130969</strain>
        <strain evidence="12 14">NML171200</strain>
    </source>
</reference>
<dbReference type="InterPro" id="IPR011006">
    <property type="entry name" value="CheY-like_superfamily"/>
</dbReference>
<dbReference type="InterPro" id="IPR001789">
    <property type="entry name" value="Sig_transdc_resp-reg_receiver"/>
</dbReference>
<dbReference type="FunFam" id="3.40.50.2300:FF:000002">
    <property type="entry name" value="DNA-binding response regulator PhoP"/>
    <property type="match status" value="1"/>
</dbReference>
<evidence type="ECO:0000256" key="2">
    <source>
        <dbReference type="ARBA" id="ARBA00022490"/>
    </source>
</evidence>
<evidence type="ECO:0000313" key="13">
    <source>
        <dbReference type="EMBL" id="TAA44656.1"/>
    </source>
</evidence>
<evidence type="ECO:0000256" key="3">
    <source>
        <dbReference type="ARBA" id="ARBA00022553"/>
    </source>
</evidence>
<evidence type="ECO:0000313" key="12">
    <source>
        <dbReference type="EMBL" id="TAA24480.1"/>
    </source>
</evidence>
<evidence type="ECO:0000256" key="1">
    <source>
        <dbReference type="ARBA" id="ARBA00004496"/>
    </source>
</evidence>
<protein>
    <submittedName>
        <fullName evidence="12">Response regulator</fullName>
    </submittedName>
</protein>
<dbReference type="Pfam" id="PF00486">
    <property type="entry name" value="Trans_reg_C"/>
    <property type="match status" value="1"/>
</dbReference>
<evidence type="ECO:0000256" key="5">
    <source>
        <dbReference type="ARBA" id="ARBA00023015"/>
    </source>
</evidence>
<dbReference type="CDD" id="cd17574">
    <property type="entry name" value="REC_OmpR"/>
    <property type="match status" value="1"/>
</dbReference>
<dbReference type="SMART" id="SM00448">
    <property type="entry name" value="REC"/>
    <property type="match status" value="1"/>
</dbReference>
<dbReference type="InterPro" id="IPR039420">
    <property type="entry name" value="WalR-like"/>
</dbReference>
<keyword evidence="6 9" id="KW-0238">DNA-binding</keyword>
<evidence type="ECO:0000256" key="8">
    <source>
        <dbReference type="PROSITE-ProRule" id="PRU00169"/>
    </source>
</evidence>
<dbReference type="Gene3D" id="6.10.250.690">
    <property type="match status" value="1"/>
</dbReference>
<dbReference type="GO" id="GO:0000976">
    <property type="term" value="F:transcription cis-regulatory region binding"/>
    <property type="evidence" value="ECO:0007669"/>
    <property type="project" value="TreeGrafter"/>
</dbReference>
<feature type="domain" description="OmpR/PhoB-type" evidence="11">
    <location>
        <begin position="140"/>
        <end position="239"/>
    </location>
</feature>
<evidence type="ECO:0000313" key="15">
    <source>
        <dbReference type="Proteomes" id="UP000294164"/>
    </source>
</evidence>
<dbReference type="InterPro" id="IPR016032">
    <property type="entry name" value="Sig_transdc_resp-reg_C-effctor"/>
</dbReference>
<dbReference type="Gene3D" id="1.10.10.10">
    <property type="entry name" value="Winged helix-like DNA-binding domain superfamily/Winged helix DNA-binding domain"/>
    <property type="match status" value="1"/>
</dbReference>
<evidence type="ECO:0000256" key="9">
    <source>
        <dbReference type="PROSITE-ProRule" id="PRU01091"/>
    </source>
</evidence>
<evidence type="ECO:0000256" key="4">
    <source>
        <dbReference type="ARBA" id="ARBA00023012"/>
    </source>
</evidence>
<dbReference type="PANTHER" id="PTHR48111">
    <property type="entry name" value="REGULATOR OF RPOS"/>
    <property type="match status" value="1"/>
</dbReference>
<dbReference type="PANTHER" id="PTHR48111:SF4">
    <property type="entry name" value="DNA-BINDING DUAL TRANSCRIPTIONAL REGULATOR OMPR"/>
    <property type="match status" value="1"/>
</dbReference>
<dbReference type="Proteomes" id="UP000294164">
    <property type="component" value="Unassembled WGS sequence"/>
</dbReference>
<dbReference type="SMART" id="SM00862">
    <property type="entry name" value="Trans_reg_C"/>
    <property type="match status" value="1"/>
</dbReference>
<dbReference type="EMBL" id="SHMG01000003">
    <property type="protein sequence ID" value="TAA44656.1"/>
    <property type="molecule type" value="Genomic_DNA"/>
</dbReference>
<dbReference type="SUPFAM" id="SSF46894">
    <property type="entry name" value="C-terminal effector domain of the bipartite response regulators"/>
    <property type="match status" value="1"/>
</dbReference>
<accession>A0A4V2HG52</accession>
<gene>
    <name evidence="13" type="ORF">EA655_06925</name>
    <name evidence="12" type="ORF">EA660_12185</name>
</gene>
<dbReference type="FunFam" id="1.10.10.10:FF:000099">
    <property type="entry name" value="Two-component system response regulator TorR"/>
    <property type="match status" value="1"/>
</dbReference>
<comment type="subcellular location">
    <subcellularLocation>
        <location evidence="1">Cytoplasm</location>
    </subcellularLocation>
</comment>
<proteinExistence type="predicted"/>
<dbReference type="PROSITE" id="PS51755">
    <property type="entry name" value="OMPR_PHOB"/>
    <property type="match status" value="1"/>
</dbReference>
<dbReference type="Proteomes" id="UP000292627">
    <property type="component" value="Unassembled WGS sequence"/>
</dbReference>
<dbReference type="GO" id="GO:0000156">
    <property type="term" value="F:phosphorelay response regulator activity"/>
    <property type="evidence" value="ECO:0007669"/>
    <property type="project" value="TreeGrafter"/>
</dbReference>
<name>A0A4Q8L8E6_9GAMM</name>
<dbReference type="EMBL" id="SHMC01000004">
    <property type="protein sequence ID" value="TAA24480.1"/>
    <property type="molecule type" value="Genomic_DNA"/>
</dbReference>
<organism evidence="12 14">
    <name type="scientific">Pseudoxanthomonas winnipegensis</name>
    <dbReference type="NCBI Taxonomy" id="2480810"/>
    <lineage>
        <taxon>Bacteria</taxon>
        <taxon>Pseudomonadati</taxon>
        <taxon>Pseudomonadota</taxon>
        <taxon>Gammaproteobacteria</taxon>
        <taxon>Lysobacterales</taxon>
        <taxon>Lysobacteraceae</taxon>
        <taxon>Pseudoxanthomonas</taxon>
    </lineage>
</organism>
<dbReference type="Gene3D" id="3.40.50.2300">
    <property type="match status" value="1"/>
</dbReference>
<feature type="modified residue" description="4-aspartylphosphate" evidence="8">
    <location>
        <position position="60"/>
    </location>
</feature>
<accession>A0A4Q8L8E6</accession>
<evidence type="ECO:0000259" key="11">
    <source>
        <dbReference type="PROSITE" id="PS51755"/>
    </source>
</evidence>
<sequence>MADSVEDAPHRILVVDDDLELRDMLRRYLGEHRFDVQILASADRLDERLRREPFDVLILDLMMPGEDGLSICRRLRAEGSTVPILMLTARGAAVDRILGLEMGADDYLAKPFDPRELIARLHSILRRQSMVNCDGRWAGGNVIHFGPFILNLTRMEVTRHGEVLALSSSEFQLLRIMATNAGRPLSREHLLEKLKGREYDSLDRSLDVQVLRLRRKIEDDPSSPRYIRTVWGVGYMFVAQASE</sequence>
<dbReference type="Pfam" id="PF00072">
    <property type="entry name" value="Response_reg"/>
    <property type="match status" value="1"/>
</dbReference>
<evidence type="ECO:0000256" key="6">
    <source>
        <dbReference type="ARBA" id="ARBA00023125"/>
    </source>
</evidence>
<evidence type="ECO:0000259" key="10">
    <source>
        <dbReference type="PROSITE" id="PS50110"/>
    </source>
</evidence>
<evidence type="ECO:0000256" key="7">
    <source>
        <dbReference type="ARBA" id="ARBA00023163"/>
    </source>
</evidence>
<keyword evidence="7" id="KW-0804">Transcription</keyword>
<comment type="caution">
    <text evidence="12">The sequence shown here is derived from an EMBL/GenBank/DDBJ whole genome shotgun (WGS) entry which is preliminary data.</text>
</comment>